<sequence>MSDRIAFALGLIICALIALDVLANGGDALLFLARKLQDLTEYLIFWR</sequence>
<organism evidence="1 2">
    <name type="scientific">Gemmobacter denitrificans</name>
    <dbReference type="NCBI Taxonomy" id="3123040"/>
    <lineage>
        <taxon>Bacteria</taxon>
        <taxon>Pseudomonadati</taxon>
        <taxon>Pseudomonadota</taxon>
        <taxon>Alphaproteobacteria</taxon>
        <taxon>Rhodobacterales</taxon>
        <taxon>Paracoccaceae</taxon>
        <taxon>Gemmobacter</taxon>
    </lineage>
</organism>
<dbReference type="RefSeq" id="WP_335418369.1">
    <property type="nucleotide sequence ID" value="NZ_JBALHR010000001.1"/>
</dbReference>
<evidence type="ECO:0008006" key="3">
    <source>
        <dbReference type="Google" id="ProtNLM"/>
    </source>
</evidence>
<name>A0ABU8BPY9_9RHOB</name>
<evidence type="ECO:0000313" key="2">
    <source>
        <dbReference type="Proteomes" id="UP001431963"/>
    </source>
</evidence>
<comment type="caution">
    <text evidence="1">The sequence shown here is derived from an EMBL/GenBank/DDBJ whole genome shotgun (WGS) entry which is preliminary data.</text>
</comment>
<evidence type="ECO:0000313" key="1">
    <source>
        <dbReference type="EMBL" id="MEH7826774.1"/>
    </source>
</evidence>
<reference evidence="1" key="1">
    <citation type="submission" date="2024-02" db="EMBL/GenBank/DDBJ databases">
        <title>Genome sequences of strain Gemmobacter sp. JM10B15.</title>
        <authorList>
            <person name="Zhang M."/>
        </authorList>
    </citation>
    <scope>NUCLEOTIDE SEQUENCE</scope>
    <source>
        <strain evidence="1">JM10B15</strain>
    </source>
</reference>
<dbReference type="Proteomes" id="UP001431963">
    <property type="component" value="Unassembled WGS sequence"/>
</dbReference>
<protein>
    <recommendedName>
        <fullName evidence="3">Glyceraldehyde-3-phosphate dehydrogenase</fullName>
    </recommendedName>
</protein>
<proteinExistence type="predicted"/>
<gene>
    <name evidence="1" type="ORF">V6590_01290</name>
</gene>
<accession>A0ABU8BPY9</accession>
<keyword evidence="2" id="KW-1185">Reference proteome</keyword>
<dbReference type="EMBL" id="JBALHR010000001">
    <property type="protein sequence ID" value="MEH7826774.1"/>
    <property type="molecule type" value="Genomic_DNA"/>
</dbReference>